<dbReference type="SUPFAM" id="SSF141571">
    <property type="entry name" value="Pentapeptide repeat-like"/>
    <property type="match status" value="1"/>
</dbReference>
<comment type="caution">
    <text evidence="1">The sequence shown here is derived from an EMBL/GenBank/DDBJ whole genome shotgun (WGS) entry which is preliminary data.</text>
</comment>
<dbReference type="Gene3D" id="2.160.20.80">
    <property type="entry name" value="E3 ubiquitin-protein ligase SopA"/>
    <property type="match status" value="1"/>
</dbReference>
<evidence type="ECO:0000313" key="1">
    <source>
        <dbReference type="EMBL" id="RZS43196.1"/>
    </source>
</evidence>
<organism evidence="1 2">
    <name type="scientific">Herbihabitans rhizosphaerae</name>
    <dbReference type="NCBI Taxonomy" id="1872711"/>
    <lineage>
        <taxon>Bacteria</taxon>
        <taxon>Bacillati</taxon>
        <taxon>Actinomycetota</taxon>
        <taxon>Actinomycetes</taxon>
        <taxon>Pseudonocardiales</taxon>
        <taxon>Pseudonocardiaceae</taxon>
        <taxon>Herbihabitans</taxon>
    </lineage>
</organism>
<protein>
    <recommendedName>
        <fullName evidence="3">Pentapeptide repeat protein</fullName>
    </recommendedName>
</protein>
<proteinExistence type="predicted"/>
<dbReference type="EMBL" id="SGWQ01000002">
    <property type="protein sequence ID" value="RZS43196.1"/>
    <property type="molecule type" value="Genomic_DNA"/>
</dbReference>
<sequence length="217" mass="23262">MDFRTVAGKSVRRPIDVEDLPSSDLSLSGPFVYSDCQAEDVDQSAVVGQGSLHHVVVSQSSLAESRFTELELSDVALRHVAVSNASWEQASARRVEVVGCQAIGLRLGLVKAEDLYLEDCKLDYARVDVERQRGVVVFHRCTFREATLGGDLSGMVFSECEFAGAEFQARRAVDCDMTSSRLVGASGLLTLAGASITEDQAVTLAGQLAAEVGFVIS</sequence>
<dbReference type="AlphaFoldDB" id="A0A4Q7L283"/>
<accession>A0A4Q7L283</accession>
<name>A0A4Q7L283_9PSEU</name>
<reference evidence="1 2" key="1">
    <citation type="submission" date="2019-02" db="EMBL/GenBank/DDBJ databases">
        <title>Genomic Encyclopedia of Type Strains, Phase IV (KMG-IV): sequencing the most valuable type-strain genomes for metagenomic binning, comparative biology and taxonomic classification.</title>
        <authorList>
            <person name="Goeker M."/>
        </authorList>
    </citation>
    <scope>NUCLEOTIDE SEQUENCE [LARGE SCALE GENOMIC DNA]</scope>
    <source>
        <strain evidence="1 2">DSM 101727</strain>
    </source>
</reference>
<gene>
    <name evidence="1" type="ORF">EV193_102175</name>
</gene>
<dbReference type="Proteomes" id="UP000294257">
    <property type="component" value="Unassembled WGS sequence"/>
</dbReference>
<evidence type="ECO:0008006" key="3">
    <source>
        <dbReference type="Google" id="ProtNLM"/>
    </source>
</evidence>
<evidence type="ECO:0000313" key="2">
    <source>
        <dbReference type="Proteomes" id="UP000294257"/>
    </source>
</evidence>
<keyword evidence="2" id="KW-1185">Reference proteome</keyword>
<dbReference type="RefSeq" id="WP_165401264.1">
    <property type="nucleotide sequence ID" value="NZ_SGWQ01000002.1"/>
</dbReference>